<proteinExistence type="predicted"/>
<organism evidence="2 3">
    <name type="scientific">Nesidiocoris tenuis</name>
    <dbReference type="NCBI Taxonomy" id="355587"/>
    <lineage>
        <taxon>Eukaryota</taxon>
        <taxon>Metazoa</taxon>
        <taxon>Ecdysozoa</taxon>
        <taxon>Arthropoda</taxon>
        <taxon>Hexapoda</taxon>
        <taxon>Insecta</taxon>
        <taxon>Pterygota</taxon>
        <taxon>Neoptera</taxon>
        <taxon>Paraneoptera</taxon>
        <taxon>Hemiptera</taxon>
        <taxon>Heteroptera</taxon>
        <taxon>Panheteroptera</taxon>
        <taxon>Cimicomorpha</taxon>
        <taxon>Miridae</taxon>
        <taxon>Dicyphina</taxon>
        <taxon>Nesidiocoris</taxon>
    </lineage>
</organism>
<protein>
    <submittedName>
        <fullName evidence="2">Uncharacterized protein</fullName>
    </submittedName>
</protein>
<dbReference type="Proteomes" id="UP000479000">
    <property type="component" value="Unassembled WGS sequence"/>
</dbReference>
<evidence type="ECO:0000256" key="1">
    <source>
        <dbReference type="SAM" id="MobiDB-lite"/>
    </source>
</evidence>
<feature type="region of interest" description="Disordered" evidence="1">
    <location>
        <begin position="142"/>
        <end position="168"/>
    </location>
</feature>
<keyword evidence="3" id="KW-1185">Reference proteome</keyword>
<evidence type="ECO:0000313" key="2">
    <source>
        <dbReference type="EMBL" id="CAA9995855.1"/>
    </source>
</evidence>
<evidence type="ECO:0000313" key="3">
    <source>
        <dbReference type="Proteomes" id="UP000479000"/>
    </source>
</evidence>
<dbReference type="EMBL" id="CADCXU010004110">
    <property type="protein sequence ID" value="CAA9995855.1"/>
    <property type="molecule type" value="Genomic_DNA"/>
</dbReference>
<feature type="compositionally biased region" description="Basic and acidic residues" evidence="1">
    <location>
        <begin position="142"/>
        <end position="163"/>
    </location>
</feature>
<gene>
    <name evidence="2" type="ORF">NTEN_LOCUS2578</name>
</gene>
<reference evidence="2 3" key="1">
    <citation type="submission" date="2020-02" db="EMBL/GenBank/DDBJ databases">
        <authorList>
            <person name="Ferguson B K."/>
        </authorList>
    </citation>
    <scope>NUCLEOTIDE SEQUENCE [LARGE SCALE GENOMIC DNA]</scope>
</reference>
<accession>A0A6H5G2U2</accession>
<sequence length="224" mass="25140">MEKKQADLVGRRYRIARGRPQRSEYVIPFPHAVQRCSPCSGSPVFVPGRTLVSIYTDSSETHVRYGSQEAKCENWPSTSRWIVWVDAQTCAGRGYYRTFVNPPDQPTDVRVVNFGQVIGTKEADTCSRSGVIHHLASQSLGRERLGGGQDGGRRRCQESDIRRGSHRHSQRTIDVGVSALSYFDQQPERLGLTIQCARGLLHGYSRLLERCNKPSAPPQRSENV</sequence>
<name>A0A6H5G2U2_9HEMI</name>
<dbReference type="AlphaFoldDB" id="A0A6H5G2U2"/>